<name>A0A254TDN0_9BURK</name>
<dbReference type="AlphaFoldDB" id="A0A254TDN0"/>
<gene>
    <name evidence="1" type="ORF">AYR66_15700</name>
</gene>
<evidence type="ECO:0000313" key="1">
    <source>
        <dbReference type="EMBL" id="OWW20714.1"/>
    </source>
</evidence>
<sequence length="133" mass="14998">MIAQPPFPLRKECPPGACVCGRDDLLNDPQGDLRILRLTREEEKRLLDRIESITSYEELQRIGERMHAQLGIVLEIAPGANEVRTVRGLNIRLAEQPGLCRKTRQNVPAAIRRCLEKNPDIVFAILNAHDLLG</sequence>
<accession>A0A254TDN0</accession>
<keyword evidence="2" id="KW-1185">Reference proteome</keyword>
<evidence type="ECO:0000313" key="2">
    <source>
        <dbReference type="Proteomes" id="UP000197535"/>
    </source>
</evidence>
<dbReference type="OrthoDB" id="6120755at2"/>
<organism evidence="1 2">
    <name type="scientific">Noviherbaspirillum denitrificans</name>
    <dbReference type="NCBI Taxonomy" id="1968433"/>
    <lineage>
        <taxon>Bacteria</taxon>
        <taxon>Pseudomonadati</taxon>
        <taxon>Pseudomonadota</taxon>
        <taxon>Betaproteobacteria</taxon>
        <taxon>Burkholderiales</taxon>
        <taxon>Oxalobacteraceae</taxon>
        <taxon>Noviherbaspirillum</taxon>
    </lineage>
</organism>
<comment type="caution">
    <text evidence="1">The sequence shown here is derived from an EMBL/GenBank/DDBJ whole genome shotgun (WGS) entry which is preliminary data.</text>
</comment>
<reference evidence="1 2" key="1">
    <citation type="submission" date="2016-02" db="EMBL/GenBank/DDBJ databases">
        <authorList>
            <person name="Wen L."/>
            <person name="He K."/>
            <person name="Yang H."/>
        </authorList>
    </citation>
    <scope>NUCLEOTIDE SEQUENCE [LARGE SCALE GENOMIC DNA]</scope>
    <source>
        <strain evidence="1 2">TSA40</strain>
    </source>
</reference>
<dbReference type="EMBL" id="LSTO01000001">
    <property type="protein sequence ID" value="OWW20714.1"/>
    <property type="molecule type" value="Genomic_DNA"/>
</dbReference>
<protein>
    <recommendedName>
        <fullName evidence="3">Ribosomal protein S3AE</fullName>
    </recommendedName>
</protein>
<dbReference type="Proteomes" id="UP000197535">
    <property type="component" value="Unassembled WGS sequence"/>
</dbReference>
<dbReference type="RefSeq" id="WP_088707582.1">
    <property type="nucleotide sequence ID" value="NZ_LSTO01000001.1"/>
</dbReference>
<proteinExistence type="predicted"/>
<evidence type="ECO:0008006" key="3">
    <source>
        <dbReference type="Google" id="ProtNLM"/>
    </source>
</evidence>